<dbReference type="GO" id="GO:0005737">
    <property type="term" value="C:cytoplasm"/>
    <property type="evidence" value="ECO:0007669"/>
    <property type="project" value="UniProtKB-SubCell"/>
</dbReference>
<keyword evidence="4 10" id="KW-0378">Hydrolase</keyword>
<feature type="transmembrane region" description="Helical" evidence="11">
    <location>
        <begin position="73"/>
        <end position="93"/>
    </location>
</feature>
<proteinExistence type="inferred from homology"/>
<protein>
    <recommendedName>
        <fullName evidence="10">Imidazole glycerol phosphate synthase subunit HisH</fullName>
        <ecNumber evidence="10">4.3.2.10</ecNumber>
    </recommendedName>
    <alternativeName>
        <fullName evidence="10">IGP synthase glutaminase subunit</fullName>
        <ecNumber evidence="10">3.5.1.2</ecNumber>
    </alternativeName>
    <alternativeName>
        <fullName evidence="10">IGP synthase subunit HisH</fullName>
    </alternativeName>
    <alternativeName>
        <fullName evidence="10">ImGP synthase subunit HisH</fullName>
        <shortName evidence="10">IGPS subunit HisH</shortName>
    </alternativeName>
</protein>
<dbReference type="AlphaFoldDB" id="A0A2N9ARJ9"/>
<keyword evidence="10" id="KW-0963">Cytoplasm</keyword>
<keyword evidence="13" id="KW-0808">Transferase</keyword>
<dbReference type="GO" id="GO:0000107">
    <property type="term" value="F:imidazoleglycerol-phosphate synthase activity"/>
    <property type="evidence" value="ECO:0007669"/>
    <property type="project" value="UniProtKB-UniRule"/>
</dbReference>
<dbReference type="CDD" id="cd01748">
    <property type="entry name" value="GATase1_IGP_Synthase"/>
    <property type="match status" value="1"/>
</dbReference>
<feature type="transmembrane region" description="Helical" evidence="11">
    <location>
        <begin position="47"/>
        <end position="67"/>
    </location>
</feature>
<dbReference type="SUPFAM" id="SSF52317">
    <property type="entry name" value="Class I glutamine amidotransferase-like"/>
    <property type="match status" value="1"/>
</dbReference>
<keyword evidence="6 10" id="KW-0368">Histidine biosynthesis</keyword>
<dbReference type="PANTHER" id="PTHR42701">
    <property type="entry name" value="IMIDAZOLE GLYCEROL PHOSPHATE SYNTHASE SUBUNIT HISH"/>
    <property type="match status" value="1"/>
</dbReference>
<keyword evidence="11" id="KW-0812">Transmembrane</keyword>
<feature type="active site" evidence="10">
    <location>
        <position position="369"/>
    </location>
</feature>
<keyword evidence="13" id="KW-0328">Glycosyltransferase</keyword>
<feature type="active site" description="Nucleophile" evidence="10">
    <location>
        <position position="259"/>
    </location>
</feature>
<sequence>MRTYTLHVPEGSVRGDPRALEQAHLVRDGFSWSAFAFTVLWFLRHRLWLAALLVLVGLVALALAGRALSLSPFAALVVTVLVSLLIGMEASSLRRWTYGRRGKPALDAVMAGSQEEAELKAAARWLDAAPVPGAAATGFATTAVSRPTHRRGDDAVIGLFPRERGWTVSEQTVAIIDYGSGNLHSAAKAFERAAREAGLDGTRIVVTDVPEAVAGADRVVLPGVGAYADCRRGLDAVPGMVEAMTEAVRAQGKPFLGICVGMQLMASRGLEYEETAGLNWIPGDVAPIEPADPALKIPHMGWNTLHLDREHALLRDIAIGEGGLHAYFVHSFALKASEPADVVAHAEYGGRVTAMIARDNMAGTQFHPEKSQHLGLALLGNFLRWRP</sequence>
<dbReference type="Gene3D" id="3.40.50.880">
    <property type="match status" value="1"/>
</dbReference>
<name>A0A2N9ARJ9_METEX</name>
<dbReference type="InterPro" id="IPR024399">
    <property type="entry name" value="DUF2628"/>
</dbReference>
<dbReference type="EC" id="4.3.2.10" evidence="10"/>
<evidence type="ECO:0000256" key="7">
    <source>
        <dbReference type="ARBA" id="ARBA00023239"/>
    </source>
</evidence>
<dbReference type="EC" id="3.5.1.2" evidence="10"/>
<evidence type="ECO:0000256" key="8">
    <source>
        <dbReference type="ARBA" id="ARBA00047838"/>
    </source>
</evidence>
<evidence type="ECO:0000256" key="10">
    <source>
        <dbReference type="HAMAP-Rule" id="MF_00278"/>
    </source>
</evidence>
<comment type="function">
    <text evidence="10">IGPS catalyzes the conversion of PRFAR and glutamine to IGP, AICAR and glutamate. The HisH subunit catalyzes the hydrolysis of glutamine to glutamate and ammonia as part of the synthesis of IGP and AICAR. The resulting ammonia molecule is channeled to the active site of HisF.</text>
</comment>
<evidence type="ECO:0000256" key="3">
    <source>
        <dbReference type="ARBA" id="ARBA00022605"/>
    </source>
</evidence>
<dbReference type="Pfam" id="PF10947">
    <property type="entry name" value="DUF2628"/>
    <property type="match status" value="1"/>
</dbReference>
<dbReference type="InterPro" id="IPR010139">
    <property type="entry name" value="Imidazole-glycPsynth_HisH"/>
</dbReference>
<evidence type="ECO:0000259" key="12">
    <source>
        <dbReference type="Pfam" id="PF00117"/>
    </source>
</evidence>
<keyword evidence="7 10" id="KW-0456">Lyase</keyword>
<dbReference type="PROSITE" id="PS51273">
    <property type="entry name" value="GATASE_TYPE_1"/>
    <property type="match status" value="1"/>
</dbReference>
<dbReference type="GO" id="GO:0004359">
    <property type="term" value="F:glutaminase activity"/>
    <property type="evidence" value="ECO:0007669"/>
    <property type="project" value="UniProtKB-EC"/>
</dbReference>
<keyword evidence="5 10" id="KW-0315">Glutamine amidotransferase</keyword>
<evidence type="ECO:0000313" key="14">
    <source>
        <dbReference type="Proteomes" id="UP000233769"/>
    </source>
</evidence>
<dbReference type="EMBL" id="LT962688">
    <property type="protein sequence ID" value="SOR29943.1"/>
    <property type="molecule type" value="Genomic_DNA"/>
</dbReference>
<evidence type="ECO:0000256" key="5">
    <source>
        <dbReference type="ARBA" id="ARBA00022962"/>
    </source>
</evidence>
<evidence type="ECO:0000256" key="11">
    <source>
        <dbReference type="SAM" id="Phobius"/>
    </source>
</evidence>
<keyword evidence="11" id="KW-0472">Membrane</keyword>
<dbReference type="Pfam" id="PF00117">
    <property type="entry name" value="GATase"/>
    <property type="match status" value="1"/>
</dbReference>
<dbReference type="GO" id="GO:0016829">
    <property type="term" value="F:lyase activity"/>
    <property type="evidence" value="ECO:0007669"/>
    <property type="project" value="UniProtKB-KW"/>
</dbReference>
<evidence type="ECO:0000256" key="4">
    <source>
        <dbReference type="ARBA" id="ARBA00022801"/>
    </source>
</evidence>
<evidence type="ECO:0000256" key="2">
    <source>
        <dbReference type="ARBA" id="ARBA00011152"/>
    </source>
</evidence>
<dbReference type="NCBIfam" id="TIGR01855">
    <property type="entry name" value="IMP_synth_hisH"/>
    <property type="match status" value="1"/>
</dbReference>
<comment type="subcellular location">
    <subcellularLocation>
        <location evidence="10">Cytoplasm</location>
    </subcellularLocation>
</comment>
<comment type="subunit">
    <text evidence="2 10">Heterodimer of HisH and HisF.</text>
</comment>
<organism evidence="13 14">
    <name type="scientific">Methylorubrum extorquens</name>
    <name type="common">Methylobacterium dichloromethanicum</name>
    <name type="synonym">Methylobacterium extorquens</name>
    <dbReference type="NCBI Taxonomy" id="408"/>
    <lineage>
        <taxon>Bacteria</taxon>
        <taxon>Pseudomonadati</taxon>
        <taxon>Pseudomonadota</taxon>
        <taxon>Alphaproteobacteria</taxon>
        <taxon>Hyphomicrobiales</taxon>
        <taxon>Methylobacteriaceae</taxon>
        <taxon>Methylorubrum</taxon>
    </lineage>
</organism>
<dbReference type="Proteomes" id="UP000233769">
    <property type="component" value="Chromosome tk0001"/>
</dbReference>
<evidence type="ECO:0000313" key="13">
    <source>
        <dbReference type="EMBL" id="SOR29943.1"/>
    </source>
</evidence>
<dbReference type="PANTHER" id="PTHR42701:SF1">
    <property type="entry name" value="IMIDAZOLE GLYCEROL PHOSPHATE SYNTHASE SUBUNIT HISH"/>
    <property type="match status" value="1"/>
</dbReference>
<keyword evidence="3 10" id="KW-0028">Amino-acid biosynthesis</keyword>
<evidence type="ECO:0000256" key="9">
    <source>
        <dbReference type="ARBA" id="ARBA00049534"/>
    </source>
</evidence>
<gene>
    <name evidence="10" type="primary">hisH</name>
    <name evidence="13" type="ORF">TK0001_3341</name>
</gene>
<accession>A0A2N9ARJ9</accession>
<feature type="active site" evidence="10">
    <location>
        <position position="367"/>
    </location>
</feature>
<dbReference type="InterPro" id="IPR029062">
    <property type="entry name" value="Class_I_gatase-like"/>
</dbReference>
<comment type="pathway">
    <text evidence="1 10">Amino-acid biosynthesis; L-histidine biosynthesis; L-histidine from 5-phospho-alpha-D-ribose 1-diphosphate: step 5/9.</text>
</comment>
<comment type="catalytic activity">
    <reaction evidence="8 10">
        <text>5-[(5-phospho-1-deoxy-D-ribulos-1-ylimino)methylamino]-1-(5-phospho-beta-D-ribosyl)imidazole-4-carboxamide + L-glutamine = D-erythro-1-(imidazol-4-yl)glycerol 3-phosphate + 5-amino-1-(5-phospho-beta-D-ribosyl)imidazole-4-carboxamide + L-glutamate + H(+)</text>
        <dbReference type="Rhea" id="RHEA:24793"/>
        <dbReference type="ChEBI" id="CHEBI:15378"/>
        <dbReference type="ChEBI" id="CHEBI:29985"/>
        <dbReference type="ChEBI" id="CHEBI:58278"/>
        <dbReference type="ChEBI" id="CHEBI:58359"/>
        <dbReference type="ChEBI" id="CHEBI:58475"/>
        <dbReference type="ChEBI" id="CHEBI:58525"/>
        <dbReference type="EC" id="4.3.2.10"/>
    </reaction>
</comment>
<feature type="domain" description="Glutamine amidotransferase" evidence="12">
    <location>
        <begin position="175"/>
        <end position="374"/>
    </location>
</feature>
<keyword evidence="11" id="KW-1133">Transmembrane helix</keyword>
<dbReference type="GO" id="GO:0000105">
    <property type="term" value="P:L-histidine biosynthetic process"/>
    <property type="evidence" value="ECO:0007669"/>
    <property type="project" value="UniProtKB-UniRule"/>
</dbReference>
<evidence type="ECO:0000256" key="1">
    <source>
        <dbReference type="ARBA" id="ARBA00005091"/>
    </source>
</evidence>
<dbReference type="HAMAP" id="MF_00278">
    <property type="entry name" value="HisH"/>
    <property type="match status" value="1"/>
</dbReference>
<comment type="catalytic activity">
    <reaction evidence="9 10">
        <text>L-glutamine + H2O = L-glutamate + NH4(+)</text>
        <dbReference type="Rhea" id="RHEA:15889"/>
        <dbReference type="ChEBI" id="CHEBI:15377"/>
        <dbReference type="ChEBI" id="CHEBI:28938"/>
        <dbReference type="ChEBI" id="CHEBI:29985"/>
        <dbReference type="ChEBI" id="CHEBI:58359"/>
        <dbReference type="EC" id="3.5.1.2"/>
    </reaction>
</comment>
<reference evidence="14" key="1">
    <citation type="submission" date="2017-10" db="EMBL/GenBank/DDBJ databases">
        <authorList>
            <person name="Regsiter A."/>
            <person name="William W."/>
        </authorList>
    </citation>
    <scope>NUCLEOTIDE SEQUENCE [LARGE SCALE GENOMIC DNA]</scope>
</reference>
<dbReference type="InterPro" id="IPR017926">
    <property type="entry name" value="GATASE"/>
</dbReference>
<evidence type="ECO:0000256" key="6">
    <source>
        <dbReference type="ARBA" id="ARBA00023102"/>
    </source>
</evidence>
<dbReference type="UniPathway" id="UPA00031">
    <property type="reaction ID" value="UER00010"/>
</dbReference>